<proteinExistence type="predicted"/>
<keyword evidence="3" id="KW-1185">Reference proteome</keyword>
<dbReference type="EMBL" id="JBEPTQ010000002">
    <property type="protein sequence ID" value="MET4716389.1"/>
    <property type="molecule type" value="Genomic_DNA"/>
</dbReference>
<keyword evidence="1" id="KW-0812">Transmembrane</keyword>
<feature type="transmembrane region" description="Helical" evidence="1">
    <location>
        <begin position="156"/>
        <end position="174"/>
    </location>
</feature>
<keyword evidence="1" id="KW-1133">Transmembrane helix</keyword>
<dbReference type="Proteomes" id="UP001549291">
    <property type="component" value="Unassembled WGS sequence"/>
</dbReference>
<gene>
    <name evidence="2" type="ORF">ABIF63_000495</name>
</gene>
<name>A0ABV2RHI4_BRAJP</name>
<evidence type="ECO:0000313" key="3">
    <source>
        <dbReference type="Proteomes" id="UP001549291"/>
    </source>
</evidence>
<evidence type="ECO:0000256" key="1">
    <source>
        <dbReference type="SAM" id="Phobius"/>
    </source>
</evidence>
<evidence type="ECO:0000313" key="2">
    <source>
        <dbReference type="EMBL" id="MET4716389.1"/>
    </source>
</evidence>
<keyword evidence="1" id="KW-0472">Membrane</keyword>
<dbReference type="Pfam" id="PF04632">
    <property type="entry name" value="FUSC"/>
    <property type="match status" value="1"/>
</dbReference>
<sequence>MPLLISALRPIPRALLRELKSLELRGVRSREAAKRVLSVLVAVAAATFLDLDDLSWAAFSGYMVMRGSAAETFLRGLMRIAGTAGGALLGLVLAPNAAGDPLLLMIFLFFVSWIGTFQSLTTSYSYAWLFFGLTSGMVITEALASPDLVVHFAATRVAEITVGTCAGLVVASLFSETPGRTQQPAYGMRWCGRPRDALDQDWLREHWPLFEHSTRAALAVALLPIVWRWFSIEDFSQTAITSYVVMIVPGAAVGEHRYATIYERIAHRTLGCLLGSGAALVSIGFFGTGLPVTILTLAAGVWVGHHIQTGQQISYLGVQFTLGLLITLVQGPAPITDITPGLERLLGIAIGSAMLCLMILVWPLTEDKGPDATSP</sequence>
<feature type="transmembrane region" description="Helical" evidence="1">
    <location>
        <begin position="73"/>
        <end position="94"/>
    </location>
</feature>
<feature type="transmembrane region" description="Helical" evidence="1">
    <location>
        <begin position="345"/>
        <end position="365"/>
    </location>
</feature>
<dbReference type="RefSeq" id="WP_038959174.1">
    <property type="nucleotide sequence ID" value="NZ_CP066351.1"/>
</dbReference>
<organism evidence="2 3">
    <name type="scientific">Bradyrhizobium japonicum</name>
    <dbReference type="NCBI Taxonomy" id="375"/>
    <lineage>
        <taxon>Bacteria</taxon>
        <taxon>Pseudomonadati</taxon>
        <taxon>Pseudomonadota</taxon>
        <taxon>Alphaproteobacteria</taxon>
        <taxon>Hyphomicrobiales</taxon>
        <taxon>Nitrobacteraceae</taxon>
        <taxon>Bradyrhizobium</taxon>
    </lineage>
</organism>
<dbReference type="InterPro" id="IPR006726">
    <property type="entry name" value="PHBA_efflux_AaeB/fusaric-R"/>
</dbReference>
<accession>A0ABV2RHI4</accession>
<reference evidence="2 3" key="1">
    <citation type="submission" date="2024-06" db="EMBL/GenBank/DDBJ databases">
        <title>Genomic Encyclopedia of Type Strains, Phase V (KMG-V): Genome sequencing to study the core and pangenomes of soil and plant-associated prokaryotes.</title>
        <authorList>
            <person name="Whitman W."/>
        </authorList>
    </citation>
    <scope>NUCLEOTIDE SEQUENCE [LARGE SCALE GENOMIC DNA]</scope>
    <source>
        <strain evidence="2 3">USDA 160</strain>
    </source>
</reference>
<feature type="transmembrane region" description="Helical" evidence="1">
    <location>
        <begin position="272"/>
        <end position="301"/>
    </location>
</feature>
<protein>
    <submittedName>
        <fullName evidence="2">Membrane protein YccC</fullName>
    </submittedName>
</protein>
<comment type="caution">
    <text evidence="2">The sequence shown here is derived from an EMBL/GenBank/DDBJ whole genome shotgun (WGS) entry which is preliminary data.</text>
</comment>
<feature type="transmembrane region" description="Helical" evidence="1">
    <location>
        <begin position="313"/>
        <end position="333"/>
    </location>
</feature>
<feature type="transmembrane region" description="Helical" evidence="1">
    <location>
        <begin position="101"/>
        <end position="120"/>
    </location>
</feature>